<proteinExistence type="predicted"/>
<evidence type="ECO:0000313" key="2">
    <source>
        <dbReference type="Proteomes" id="UP000199501"/>
    </source>
</evidence>
<reference evidence="2" key="1">
    <citation type="submission" date="2016-10" db="EMBL/GenBank/DDBJ databases">
        <authorList>
            <person name="Varghese N."/>
            <person name="Submissions S."/>
        </authorList>
    </citation>
    <scope>NUCLEOTIDE SEQUENCE [LARGE SCALE GENOMIC DNA]</scope>
    <source>
        <strain evidence="2">IBRC-M 10403</strain>
    </source>
</reference>
<name>A0A1G6SUX0_9PSEU</name>
<evidence type="ECO:0008006" key="3">
    <source>
        <dbReference type="Google" id="ProtNLM"/>
    </source>
</evidence>
<dbReference type="RefSeq" id="WP_228771732.1">
    <property type="nucleotide sequence ID" value="NZ_FMZZ01000008.1"/>
</dbReference>
<gene>
    <name evidence="1" type="ORF">SAMN05216174_108197</name>
</gene>
<protein>
    <recommendedName>
        <fullName evidence="3">GGDEF domain-containing protein, diguanylate cyclase (C-di-GMP synthetase) or its enzymatically inactive variants</fullName>
    </recommendedName>
</protein>
<dbReference type="AlphaFoldDB" id="A0A1G6SUX0"/>
<dbReference type="STRING" id="1271860.SAMN05216174_108197"/>
<accession>A0A1G6SUX0</accession>
<sequence>MAVREAGSRRRGDADGADRASGVLRARWRTASIAAGWRFPSDWGVPEVDDVCVSVITDGDLDSALTGLARARAHTGAGLDETLADLAALHAVLRSPPDDDGLVAADPDATPAALLRTTALAWADAALGAQHTTESTEALTRLATADYLRVRLREVYGRARREKYCPSEHFVLLVVSLDLATVAGWPRLMAMVLVGDVLRAVFDGGESVAVLGPSVAVVLAERDSRLAHRAADARLAIADRLAVDSDLRFASGPEIRVERLPTTHAAALRLVHAVSRA</sequence>
<dbReference type="Proteomes" id="UP000199501">
    <property type="component" value="Unassembled WGS sequence"/>
</dbReference>
<keyword evidence="2" id="KW-1185">Reference proteome</keyword>
<evidence type="ECO:0000313" key="1">
    <source>
        <dbReference type="EMBL" id="SDD20750.1"/>
    </source>
</evidence>
<organism evidence="1 2">
    <name type="scientific">Actinokineospora iranica</name>
    <dbReference type="NCBI Taxonomy" id="1271860"/>
    <lineage>
        <taxon>Bacteria</taxon>
        <taxon>Bacillati</taxon>
        <taxon>Actinomycetota</taxon>
        <taxon>Actinomycetes</taxon>
        <taxon>Pseudonocardiales</taxon>
        <taxon>Pseudonocardiaceae</taxon>
        <taxon>Actinokineospora</taxon>
    </lineage>
</organism>
<dbReference type="EMBL" id="FMZZ01000008">
    <property type="protein sequence ID" value="SDD20750.1"/>
    <property type="molecule type" value="Genomic_DNA"/>
</dbReference>